<dbReference type="PANTHER" id="PTHR42908:SF3">
    <property type="entry name" value="ELONGATION FACTOR-LIKE GTPASE 1"/>
    <property type="match status" value="1"/>
</dbReference>
<feature type="region of interest" description="Disordered" evidence="3">
    <location>
        <begin position="490"/>
        <end position="521"/>
    </location>
</feature>
<evidence type="ECO:0000256" key="3">
    <source>
        <dbReference type="SAM" id="MobiDB-lite"/>
    </source>
</evidence>
<feature type="compositionally biased region" description="Pro residues" evidence="3">
    <location>
        <begin position="80"/>
        <end position="90"/>
    </location>
</feature>
<dbReference type="GO" id="GO:0003924">
    <property type="term" value="F:GTPase activity"/>
    <property type="evidence" value="ECO:0007669"/>
    <property type="project" value="InterPro"/>
</dbReference>
<dbReference type="InterPro" id="IPR020568">
    <property type="entry name" value="Ribosomal_Su5_D2-typ_SF"/>
</dbReference>
<dbReference type="InterPro" id="IPR000640">
    <property type="entry name" value="EFG_V-like"/>
</dbReference>
<keyword evidence="2" id="KW-0342">GTP-binding</keyword>
<dbReference type="Gene3D" id="3.30.70.240">
    <property type="match status" value="1"/>
</dbReference>
<feature type="compositionally biased region" description="Basic and acidic residues" evidence="3">
    <location>
        <begin position="1357"/>
        <end position="1370"/>
    </location>
</feature>
<dbReference type="VEuPathDB" id="ToxoDB:ETH_00033040"/>
<dbReference type="Gene3D" id="2.40.30.10">
    <property type="entry name" value="Translation factors"/>
    <property type="match status" value="1"/>
</dbReference>
<dbReference type="GO" id="GO:1990904">
    <property type="term" value="C:ribonucleoprotein complex"/>
    <property type="evidence" value="ECO:0007669"/>
    <property type="project" value="TreeGrafter"/>
</dbReference>
<dbReference type="GO" id="GO:0042256">
    <property type="term" value="P:cytosolic ribosome assembly"/>
    <property type="evidence" value="ECO:0007669"/>
    <property type="project" value="TreeGrafter"/>
</dbReference>
<name>U6L1V3_EIMTE</name>
<proteinExistence type="predicted"/>
<dbReference type="InterPro" id="IPR027417">
    <property type="entry name" value="P-loop_NTPase"/>
</dbReference>
<dbReference type="Gene3D" id="3.30.230.10">
    <property type="match status" value="1"/>
</dbReference>
<feature type="region of interest" description="Disordered" evidence="3">
    <location>
        <begin position="1357"/>
        <end position="1376"/>
    </location>
</feature>
<protein>
    <submittedName>
        <fullName evidence="5">Elongation factor Tu GTP-binding domain-containing protein, putative</fullName>
    </submittedName>
</protein>
<accession>U6L1V3</accession>
<dbReference type="PROSITE" id="PS51722">
    <property type="entry name" value="G_TR_2"/>
    <property type="match status" value="1"/>
</dbReference>
<dbReference type="EMBL" id="HG675757">
    <property type="protein sequence ID" value="CDJ43173.1"/>
    <property type="molecule type" value="Genomic_DNA"/>
</dbReference>
<feature type="non-terminal residue" evidence="5">
    <location>
        <position position="1"/>
    </location>
</feature>
<dbReference type="Gene3D" id="3.30.70.870">
    <property type="entry name" value="Elongation Factor G (Translational Gtpase), domain 3"/>
    <property type="match status" value="1"/>
</dbReference>
<dbReference type="OMA" id="IYICMGG"/>
<dbReference type="Gene3D" id="3.40.50.300">
    <property type="entry name" value="P-loop containing nucleotide triphosphate hydrolases"/>
    <property type="match status" value="1"/>
</dbReference>
<dbReference type="VEuPathDB" id="ToxoDB:ETH2_1210900"/>
<evidence type="ECO:0000313" key="6">
    <source>
        <dbReference type="Proteomes" id="UP000030747"/>
    </source>
</evidence>
<feature type="region of interest" description="Disordered" evidence="3">
    <location>
        <begin position="53"/>
        <end position="97"/>
    </location>
</feature>
<dbReference type="InterPro" id="IPR035647">
    <property type="entry name" value="EFG_III/V"/>
</dbReference>
<keyword evidence="1" id="KW-0547">Nucleotide-binding</keyword>
<dbReference type="GO" id="GO:0005525">
    <property type="term" value="F:GTP binding"/>
    <property type="evidence" value="ECO:0007669"/>
    <property type="project" value="UniProtKB-KW"/>
</dbReference>
<sequence>KTSLSDCLLATNGFITEASAAKLRFLDSRQDEQNRQITIKASVVSLLYQRRPQGPLANPRKAQQETKTDSQLPRTSGAPGGPPGAPPGGPPKECGRGAPTSSPYMINLIDCPGHVDFASEVHAGVRLSDGCLLLVDSVEGIYPQTLSALSCALKENILPLLIFTKVDKLISKLQLSPKDAYAKFQDMLEQLNAHLHQHICAEAFLAEGEAQLPVAASGGPPSSTAAAAAATAAKAQFLGPLGDPSGEFVYFDGDSANKLEFSPSRGNVLFASALHGWCFSIPSFVSKTLLSQLGLPASSFSKLCSALWGDKYIRRRKPKQQAANEDGQAAASLPDIEVRSSPFTTGQQRMAEQLLFEPIWKLYKVAAGDNASSETNFKEKTQAQSNPEEDDRLARLCGMARSLSLEGVEELEKELRRILSATRQQRAAEKSKIKEEMVGDIVAAFMAKWLPVGETLLETIVLRVPNPVAAAFQRLHRLCPSLDLSCMQKASKKPHQEHSREENFQGIPQKSSQCATQGSPPGGTPKEDLLLVYVAKFLAADISSLRLTGDTLHGLEAITGFVGLSRIFLGRLECGMTLFVCSETQDPRGAVPSLSSAGSSGGNSSRVSAQRKLNQQQYVVEGIYLLFGQDLRPVKEATAGSVVALSLVAEGAPKEAASGAPQGAFKDVVRDVTSWIQGLRASGGCLMQTENPCRYTDELDIHRRGPLAMEGALRCSTLSNDPSCPSLVSPYSKASSAIVRVAVESENLEDSQQFLLGVAQLFLADPSLELSVLDSGELLLGCCGEVHLETSLKDLEVLYARVPIRVSPPMTAIRETLAFPSEAERTDSGALSLSFSRRVPFPPWVPVWRDGGDGATAAAAAATALAADAAEDAEAADASAAGAAVAAEDKFAAWLKAHRSSNSVCIGGTPDSPITIVLKAQRMPDRVTDWLTDNATDILRVLKSRIPSGRFLRAQDSQENLQGSPEASAAALESCAVEIEAQLNRHWTEKDQGERAAAKGKAGGPEGPPGRLWGLTLSGGATTALFSASNMNVLFKEASPNDGDQEVSAGGPEKWQQEAPAVQQGGEGAPLGWISADCGSAVTLGAAKNISGPLSAQLSRLLPAVLSGFQLGSLAGPLAEEPIRGVAFTVEALAFGEGFLGASRRGPQNAPAASAAGTADPAAAAAAVSVAAAAAAADEAASVCSRESKLTGKQTTTGPLSVHSYVGSGQVISAMKEACRAAMLQRGLCRICEAMLRFTLSCDQRVIGKAYSVLARRRGKIIKEEVPEGQTSFVVFGFLPTAEAPGISQEIRSKASGHASLQLQFSHWEVLQEEPFPEACMTEQELEDEGEAALSSLATQIHARAIINSIRKSKGLPTEEKVVNDAEKQRTLSRNK</sequence>
<feature type="compositionally biased region" description="Polar residues" evidence="3">
    <location>
        <begin position="506"/>
        <end position="519"/>
    </location>
</feature>
<dbReference type="InterPro" id="IPR014721">
    <property type="entry name" value="Ribsml_uS5_D2-typ_fold_subgr"/>
</dbReference>
<dbReference type="GO" id="GO:0043022">
    <property type="term" value="F:ribosome binding"/>
    <property type="evidence" value="ECO:0007669"/>
    <property type="project" value="TreeGrafter"/>
</dbReference>
<organism evidence="5 6">
    <name type="scientific">Eimeria tenella</name>
    <name type="common">Coccidian parasite</name>
    <dbReference type="NCBI Taxonomy" id="5802"/>
    <lineage>
        <taxon>Eukaryota</taxon>
        <taxon>Sar</taxon>
        <taxon>Alveolata</taxon>
        <taxon>Apicomplexa</taxon>
        <taxon>Conoidasida</taxon>
        <taxon>Coccidia</taxon>
        <taxon>Eucoccidiorida</taxon>
        <taxon>Eimeriorina</taxon>
        <taxon>Eimeriidae</taxon>
        <taxon>Eimeria</taxon>
    </lineage>
</organism>
<keyword evidence="5" id="KW-0251">Elongation factor</keyword>
<dbReference type="Proteomes" id="UP000030747">
    <property type="component" value="Unassembled WGS sequence"/>
</dbReference>
<feature type="region of interest" description="Disordered" evidence="3">
    <location>
        <begin position="987"/>
        <end position="1012"/>
    </location>
</feature>
<feature type="domain" description="Tr-type G" evidence="4">
    <location>
        <begin position="1"/>
        <end position="302"/>
    </location>
</feature>
<reference evidence="5" key="1">
    <citation type="submission" date="2013-10" db="EMBL/GenBank/DDBJ databases">
        <title>Genomic analysis of the causative agents of coccidiosis in chickens.</title>
        <authorList>
            <person name="Reid A.J."/>
            <person name="Blake D."/>
            <person name="Billington K."/>
            <person name="Browne H."/>
            <person name="Dunn M."/>
            <person name="Hung S."/>
            <person name="Kawahara F."/>
            <person name="Miranda-Saavedra D."/>
            <person name="Mourier T."/>
            <person name="Nagra H."/>
            <person name="Otto T.D."/>
            <person name="Rawlings N."/>
            <person name="Sanchez A."/>
            <person name="Sanders M."/>
            <person name="Subramaniam C."/>
            <person name="Tay Y."/>
            <person name="Dear P."/>
            <person name="Doerig C."/>
            <person name="Gruber A."/>
            <person name="Parkinson J."/>
            <person name="Shirley M."/>
            <person name="Wan K.L."/>
            <person name="Berriman M."/>
            <person name="Tomley F."/>
            <person name="Pain A."/>
        </authorList>
    </citation>
    <scope>NUCLEOTIDE SEQUENCE [LARGE SCALE GENOMIC DNA]</scope>
    <source>
        <strain evidence="5">Houghton</strain>
    </source>
</reference>
<dbReference type="RefSeq" id="XP_013233923.1">
    <property type="nucleotide sequence ID" value="XM_013378469.1"/>
</dbReference>
<evidence type="ECO:0000313" key="5">
    <source>
        <dbReference type="EMBL" id="CDJ43173.1"/>
    </source>
</evidence>
<dbReference type="GeneID" id="25255674"/>
<dbReference type="SUPFAM" id="SSF54211">
    <property type="entry name" value="Ribosomal protein S5 domain 2-like"/>
    <property type="match status" value="1"/>
</dbReference>
<keyword evidence="5" id="KW-0648">Protein biosynthesis</keyword>
<evidence type="ECO:0000259" key="4">
    <source>
        <dbReference type="PROSITE" id="PS51722"/>
    </source>
</evidence>
<dbReference type="GO" id="GO:0005829">
    <property type="term" value="C:cytosol"/>
    <property type="evidence" value="ECO:0007669"/>
    <property type="project" value="TreeGrafter"/>
</dbReference>
<dbReference type="Pfam" id="PF00679">
    <property type="entry name" value="EFG_C"/>
    <property type="match status" value="1"/>
</dbReference>
<keyword evidence="6" id="KW-1185">Reference proteome</keyword>
<dbReference type="PANTHER" id="PTHR42908">
    <property type="entry name" value="TRANSLATION ELONGATION FACTOR-RELATED"/>
    <property type="match status" value="1"/>
</dbReference>
<reference evidence="5" key="2">
    <citation type="submission" date="2013-10" db="EMBL/GenBank/DDBJ databases">
        <authorList>
            <person name="Aslett M."/>
        </authorList>
    </citation>
    <scope>NUCLEOTIDE SEQUENCE [LARGE SCALE GENOMIC DNA]</scope>
    <source>
        <strain evidence="5">Houghton</strain>
    </source>
</reference>
<dbReference type="OrthoDB" id="364892at2759"/>
<dbReference type="GO" id="GO:0003746">
    <property type="term" value="F:translation elongation factor activity"/>
    <property type="evidence" value="ECO:0007669"/>
    <property type="project" value="UniProtKB-KW"/>
</dbReference>
<evidence type="ECO:0000256" key="1">
    <source>
        <dbReference type="ARBA" id="ARBA00022741"/>
    </source>
</evidence>
<dbReference type="InterPro" id="IPR000795">
    <property type="entry name" value="T_Tr_GTP-bd_dom"/>
</dbReference>
<evidence type="ECO:0000256" key="2">
    <source>
        <dbReference type="ARBA" id="ARBA00023134"/>
    </source>
</evidence>
<dbReference type="Pfam" id="PF00009">
    <property type="entry name" value="GTP_EFTU"/>
    <property type="match status" value="1"/>
</dbReference>
<dbReference type="SMART" id="SM00838">
    <property type="entry name" value="EFG_C"/>
    <property type="match status" value="1"/>
</dbReference>
<feature type="compositionally biased region" description="Basic and acidic residues" evidence="3">
    <location>
        <begin position="494"/>
        <end position="503"/>
    </location>
</feature>
<dbReference type="SUPFAM" id="SSF52540">
    <property type="entry name" value="P-loop containing nucleoside triphosphate hydrolases"/>
    <property type="match status" value="1"/>
</dbReference>
<feature type="compositionally biased region" description="Basic and acidic residues" evidence="3">
    <location>
        <begin position="987"/>
        <end position="997"/>
    </location>
</feature>
<gene>
    <name evidence="5" type="ORF">ETH_00033040</name>
</gene>
<dbReference type="FunFam" id="3.30.70.870:FF:000002">
    <property type="entry name" value="Translation elongation factor 2"/>
    <property type="match status" value="1"/>
</dbReference>
<dbReference type="SUPFAM" id="SSF54980">
    <property type="entry name" value="EF-G C-terminal domain-like"/>
    <property type="match status" value="2"/>
</dbReference>